<dbReference type="Proteomes" id="UP000037146">
    <property type="component" value="Unassembled WGS sequence"/>
</dbReference>
<proteinExistence type="predicted"/>
<evidence type="ECO:0000313" key="3">
    <source>
        <dbReference type="Proteomes" id="UP000037146"/>
    </source>
</evidence>
<dbReference type="EMBL" id="LFZW01000001">
    <property type="protein sequence ID" value="KMY49601.1"/>
    <property type="molecule type" value="Genomic_DNA"/>
</dbReference>
<feature type="domain" description="General stress protein 17M-like" evidence="1">
    <location>
        <begin position="5"/>
        <end position="99"/>
    </location>
</feature>
<evidence type="ECO:0000313" key="2">
    <source>
        <dbReference type="EMBL" id="KMY49601.1"/>
    </source>
</evidence>
<protein>
    <recommendedName>
        <fullName evidence="1">General stress protein 17M-like domain-containing protein</fullName>
    </recommendedName>
</protein>
<keyword evidence="3" id="KW-1185">Reference proteome</keyword>
<comment type="caution">
    <text evidence="2">The sequence shown here is derived from an EMBL/GenBank/DDBJ whole genome shotgun (WGS) entry which is preliminary data.</text>
</comment>
<evidence type="ECO:0000259" key="1">
    <source>
        <dbReference type="Pfam" id="PF11181"/>
    </source>
</evidence>
<dbReference type="STRING" id="1679170.AC625_08640"/>
<dbReference type="InterPro" id="IPR025889">
    <property type="entry name" value="GSP17M-like_dom"/>
</dbReference>
<gene>
    <name evidence="2" type="ORF">AC625_08640</name>
</gene>
<organism evidence="2 3">
    <name type="scientific">Peribacillus loiseleuriae</name>
    <dbReference type="NCBI Taxonomy" id="1679170"/>
    <lineage>
        <taxon>Bacteria</taxon>
        <taxon>Bacillati</taxon>
        <taxon>Bacillota</taxon>
        <taxon>Bacilli</taxon>
        <taxon>Bacillales</taxon>
        <taxon>Bacillaceae</taxon>
        <taxon>Peribacillus</taxon>
    </lineage>
</organism>
<dbReference type="PATRIC" id="fig|1679170.3.peg.1855"/>
<name>A0A0K9GSL3_9BACI</name>
<dbReference type="AlphaFoldDB" id="A0A0K9GSL3"/>
<dbReference type="Pfam" id="PF11181">
    <property type="entry name" value="YflT"/>
    <property type="match status" value="1"/>
</dbReference>
<dbReference type="RefSeq" id="WP_049680935.1">
    <property type="nucleotide sequence ID" value="NZ_LFZW01000001.1"/>
</dbReference>
<reference evidence="3" key="1">
    <citation type="submission" date="2015-07" db="EMBL/GenBank/DDBJ databases">
        <title>Genome sequencing project for genomic taxonomy and phylogenomics of Bacillus-like bacteria.</title>
        <authorList>
            <person name="Liu B."/>
            <person name="Wang J."/>
            <person name="Zhu Y."/>
            <person name="Liu G."/>
            <person name="Chen Q."/>
            <person name="Chen Z."/>
            <person name="Lan J."/>
            <person name="Che J."/>
            <person name="Ge C."/>
            <person name="Shi H."/>
            <person name="Pan Z."/>
            <person name="Liu X."/>
        </authorList>
    </citation>
    <scope>NUCLEOTIDE SEQUENCE [LARGE SCALE GENOMIC DNA]</scope>
    <source>
        <strain evidence="3">FJAT-27997</strain>
    </source>
</reference>
<sequence>MNKRVYGIFDSSVEVISAINELKTIGYDGNEILLVTDKKDKWKFSSDVNVVMDEPHDESFMEKVKNFFTGESDSLTEGLIGMGLTRHNAAAYSDDVKDGKTLVLIDENSNISSGINHPISTERKNGPSGEIITEPSKLKDPEFHGTVRLGDIRGDEYNRR</sequence>
<dbReference type="OrthoDB" id="2678178at2"/>
<accession>A0A0K9GSL3</accession>